<proteinExistence type="predicted"/>
<dbReference type="EMBL" id="LN854233">
    <property type="protein sequence ID" value="CRY97769.1"/>
    <property type="molecule type" value="Genomic_DNA"/>
</dbReference>
<reference evidence="1" key="2">
    <citation type="submission" date="2015-07" db="EMBL/GenBank/DDBJ databases">
        <title>Plasmids, circular viruses and viroids from rat gut.</title>
        <authorList>
            <person name="Jorgensen T.J."/>
            <person name="Hansen M.A."/>
            <person name="Xu Z."/>
            <person name="Tabak M.A."/>
            <person name="Sorensen S.J."/>
            <person name="Hansen L.H."/>
        </authorList>
    </citation>
    <scope>NUCLEOTIDE SEQUENCE</scope>
    <source>
        <strain evidence="1">RGFK1730</strain>
    </source>
</reference>
<sequence length="210" mass="23229">MPLPEIDNCFRTVSSFTNTVAGEPWSVTMDFTAGEPFVDEGDPRDQLLAVELAKAWRDLFASIIDGFETFADYIHPSVTCTNLTVYDLEAKTAPVIFTPTPQIKGLSTAHAMPPDVALCVSKRTRVRGRRFRGRFYLAGFTEDANSSAGLVFDDSFGTQANNSLRTFGEGDDRPFEMVVISQATVPTGTMEPVTSLTTDLNWDTQRRRGR</sequence>
<name>A0A0H5Q8P8_9ZZZZ</name>
<dbReference type="AlphaFoldDB" id="A0A0H5Q8P8"/>
<accession>A0A0H5Q8P8</accession>
<protein>
    <submittedName>
        <fullName evidence="1">Uncharacterized protein</fullName>
    </submittedName>
</protein>
<evidence type="ECO:0000313" key="1">
    <source>
        <dbReference type="EMBL" id="CRY97769.1"/>
    </source>
</evidence>
<reference evidence="1" key="1">
    <citation type="submission" date="2015-06" db="EMBL/GenBank/DDBJ databases">
        <authorList>
            <person name="Joergensen T."/>
        </authorList>
    </citation>
    <scope>NUCLEOTIDE SEQUENCE</scope>
    <source>
        <strain evidence="1">RGFK1730</strain>
    </source>
</reference>
<organism evidence="1">
    <name type="scientific">uncultured prokaryote</name>
    <dbReference type="NCBI Taxonomy" id="198431"/>
    <lineage>
        <taxon>unclassified sequences</taxon>
        <taxon>environmental samples</taxon>
    </lineage>
</organism>